<dbReference type="AlphaFoldDB" id="A0AAD6WSJ4"/>
<protein>
    <submittedName>
        <fullName evidence="1">Uncharacterized protein</fullName>
    </submittedName>
</protein>
<feature type="non-terminal residue" evidence="1">
    <location>
        <position position="1"/>
    </location>
</feature>
<sequence length="150" mass="17198">RHPRVQQFYSKLYYDTRVKARVEARIQALQKRAEYTGGEPPHPFAVQNDVTKECWEGETEMFQAETVRLMEREYEATVKAWEASLADSPSRTAEEYNASSKTAAYYLQPFCDAIQERYGMCVSLFLCGPIGESGGRIKMRSIHSGKTRDL</sequence>
<dbReference type="EMBL" id="JARJCM010000295">
    <property type="protein sequence ID" value="KAJ7019389.1"/>
    <property type="molecule type" value="Genomic_DNA"/>
</dbReference>
<proteinExistence type="predicted"/>
<comment type="caution">
    <text evidence="1">The sequence shown here is derived from an EMBL/GenBank/DDBJ whole genome shotgun (WGS) entry which is preliminary data.</text>
</comment>
<accession>A0AAD6WSJ4</accession>
<dbReference type="Proteomes" id="UP001218188">
    <property type="component" value="Unassembled WGS sequence"/>
</dbReference>
<feature type="non-terminal residue" evidence="1">
    <location>
        <position position="150"/>
    </location>
</feature>
<evidence type="ECO:0000313" key="1">
    <source>
        <dbReference type="EMBL" id="KAJ7019389.1"/>
    </source>
</evidence>
<keyword evidence="2" id="KW-1185">Reference proteome</keyword>
<reference evidence="1" key="1">
    <citation type="submission" date="2023-03" db="EMBL/GenBank/DDBJ databases">
        <title>Massive genome expansion in bonnet fungi (Mycena s.s.) driven by repeated elements and novel gene families across ecological guilds.</title>
        <authorList>
            <consortium name="Lawrence Berkeley National Laboratory"/>
            <person name="Harder C.B."/>
            <person name="Miyauchi S."/>
            <person name="Viragh M."/>
            <person name="Kuo A."/>
            <person name="Thoen E."/>
            <person name="Andreopoulos B."/>
            <person name="Lu D."/>
            <person name="Skrede I."/>
            <person name="Drula E."/>
            <person name="Henrissat B."/>
            <person name="Morin E."/>
            <person name="Kohler A."/>
            <person name="Barry K."/>
            <person name="LaButti K."/>
            <person name="Morin E."/>
            <person name="Salamov A."/>
            <person name="Lipzen A."/>
            <person name="Mereny Z."/>
            <person name="Hegedus B."/>
            <person name="Baldrian P."/>
            <person name="Stursova M."/>
            <person name="Weitz H."/>
            <person name="Taylor A."/>
            <person name="Grigoriev I.V."/>
            <person name="Nagy L.G."/>
            <person name="Martin F."/>
            <person name="Kauserud H."/>
        </authorList>
    </citation>
    <scope>NUCLEOTIDE SEQUENCE</scope>
    <source>
        <strain evidence="1">CBHHK200</strain>
    </source>
</reference>
<name>A0AAD6WSJ4_9AGAR</name>
<gene>
    <name evidence="1" type="ORF">C8F04DRAFT_888098</name>
</gene>
<evidence type="ECO:0000313" key="2">
    <source>
        <dbReference type="Proteomes" id="UP001218188"/>
    </source>
</evidence>
<organism evidence="1 2">
    <name type="scientific">Mycena alexandri</name>
    <dbReference type="NCBI Taxonomy" id="1745969"/>
    <lineage>
        <taxon>Eukaryota</taxon>
        <taxon>Fungi</taxon>
        <taxon>Dikarya</taxon>
        <taxon>Basidiomycota</taxon>
        <taxon>Agaricomycotina</taxon>
        <taxon>Agaricomycetes</taxon>
        <taxon>Agaricomycetidae</taxon>
        <taxon>Agaricales</taxon>
        <taxon>Marasmiineae</taxon>
        <taxon>Mycenaceae</taxon>
        <taxon>Mycena</taxon>
    </lineage>
</organism>